<accession>A0A414NWV3</accession>
<dbReference type="GO" id="GO:0005737">
    <property type="term" value="C:cytoplasm"/>
    <property type="evidence" value="ECO:0007669"/>
    <property type="project" value="TreeGrafter"/>
</dbReference>
<evidence type="ECO:0000256" key="5">
    <source>
        <dbReference type="ARBA" id="ARBA00023239"/>
    </source>
</evidence>
<name>A0A414NWV3_9FIRM</name>
<dbReference type="AlphaFoldDB" id="A0A414NWV3"/>
<dbReference type="UniPathway" id="UPA00077">
    <property type="reaction ID" value="UER00154"/>
</dbReference>
<organism evidence="8 9">
    <name type="scientific">Mitsuokella multacida</name>
    <dbReference type="NCBI Taxonomy" id="52226"/>
    <lineage>
        <taxon>Bacteria</taxon>
        <taxon>Bacillati</taxon>
        <taxon>Bacillota</taxon>
        <taxon>Negativicutes</taxon>
        <taxon>Selenomonadales</taxon>
        <taxon>Selenomonadaceae</taxon>
        <taxon>Mitsuokella</taxon>
    </lineage>
</organism>
<dbReference type="GO" id="GO:0046656">
    <property type="term" value="P:folic acid biosynthetic process"/>
    <property type="evidence" value="ECO:0007669"/>
    <property type="project" value="UniProtKB-UniRule"/>
</dbReference>
<comment type="function">
    <text evidence="6">Catalyzes the conversion of 7,8-dihydroneopterin to 6-hydroxymethyl-7,8-dihydropterin.</text>
</comment>
<evidence type="ECO:0000256" key="4">
    <source>
        <dbReference type="ARBA" id="ARBA00022909"/>
    </source>
</evidence>
<comment type="similarity">
    <text evidence="3 6">Belongs to the DHNA family.</text>
</comment>
<reference evidence="8 9" key="1">
    <citation type="submission" date="2018-08" db="EMBL/GenBank/DDBJ databases">
        <title>A genome reference for cultivated species of the human gut microbiota.</title>
        <authorList>
            <person name="Zou Y."/>
            <person name="Xue W."/>
            <person name="Luo G."/>
        </authorList>
    </citation>
    <scope>NUCLEOTIDE SEQUENCE [LARGE SCALE GENOMIC DNA]</scope>
    <source>
        <strain evidence="8 9">AM25-21AC</strain>
    </source>
</reference>
<evidence type="ECO:0000256" key="2">
    <source>
        <dbReference type="ARBA" id="ARBA00005013"/>
    </source>
</evidence>
<comment type="pathway">
    <text evidence="2 6">Cofactor biosynthesis; tetrahydrofolate biosynthesis; 2-amino-4-hydroxy-6-hydroxymethyl-7,8-dihydropteridine diphosphate from 7,8-dihydroneopterin triphosphate: step 3/4.</text>
</comment>
<dbReference type="FunFam" id="3.30.1130.10:FF:000003">
    <property type="entry name" value="7,8-dihydroneopterin aldolase"/>
    <property type="match status" value="1"/>
</dbReference>
<dbReference type="Proteomes" id="UP000283442">
    <property type="component" value="Unassembled WGS sequence"/>
</dbReference>
<dbReference type="PANTHER" id="PTHR42844:SF1">
    <property type="entry name" value="DIHYDRONEOPTERIN ALDOLASE 1-RELATED"/>
    <property type="match status" value="1"/>
</dbReference>
<keyword evidence="5 6" id="KW-0456">Lyase</keyword>
<keyword evidence="4 6" id="KW-0289">Folate biosynthesis</keyword>
<proteinExistence type="inferred from homology"/>
<dbReference type="InterPro" id="IPR043133">
    <property type="entry name" value="GTP-CH-I_C/QueF"/>
</dbReference>
<evidence type="ECO:0000313" key="8">
    <source>
        <dbReference type="EMBL" id="RHF51721.1"/>
    </source>
</evidence>
<dbReference type="OrthoDB" id="9803748at2"/>
<feature type="domain" description="Dihydroneopterin aldolase/epimerase" evidence="7">
    <location>
        <begin position="4"/>
        <end position="117"/>
    </location>
</feature>
<evidence type="ECO:0000256" key="1">
    <source>
        <dbReference type="ARBA" id="ARBA00001353"/>
    </source>
</evidence>
<dbReference type="InterPro" id="IPR006157">
    <property type="entry name" value="FolB_dom"/>
</dbReference>
<dbReference type="Pfam" id="PF02152">
    <property type="entry name" value="FolB"/>
    <property type="match status" value="1"/>
</dbReference>
<sequence>MDRIVLDHMEFYGYHGCLPEERRQGQKFFVDLTMHLELRAAGEQDDLGQTVNYADVFTKIHSIVEGDPCRLIEAVAERIASMVLREYPRVQCVDVTVHKPSAPIPGDFRDVAVAITRERA</sequence>
<dbReference type="InterPro" id="IPR006156">
    <property type="entry name" value="Dihydroneopterin_aldolase"/>
</dbReference>
<gene>
    <name evidence="8" type="primary">folB</name>
    <name evidence="8" type="ORF">DW674_05705</name>
</gene>
<dbReference type="RefSeq" id="WP_118175914.1">
    <property type="nucleotide sequence ID" value="NZ_JAQEAO010000008.1"/>
</dbReference>
<dbReference type="CDD" id="cd00534">
    <property type="entry name" value="DHNA_DHNTPE"/>
    <property type="match status" value="1"/>
</dbReference>
<dbReference type="EMBL" id="QRHE01000005">
    <property type="protein sequence ID" value="RHF51721.1"/>
    <property type="molecule type" value="Genomic_DNA"/>
</dbReference>
<dbReference type="GO" id="GO:0004150">
    <property type="term" value="F:dihydroneopterin aldolase activity"/>
    <property type="evidence" value="ECO:0007669"/>
    <property type="project" value="UniProtKB-UniRule"/>
</dbReference>
<comment type="caution">
    <text evidence="8">The sequence shown here is derived from an EMBL/GenBank/DDBJ whole genome shotgun (WGS) entry which is preliminary data.</text>
</comment>
<evidence type="ECO:0000256" key="6">
    <source>
        <dbReference type="RuleBase" id="RU362079"/>
    </source>
</evidence>
<evidence type="ECO:0000256" key="3">
    <source>
        <dbReference type="ARBA" id="ARBA00005708"/>
    </source>
</evidence>
<protein>
    <recommendedName>
        <fullName evidence="6">7,8-dihydroneopterin aldolase</fullName>
        <ecNumber evidence="6">4.1.2.25</ecNumber>
    </recommendedName>
</protein>
<evidence type="ECO:0000259" key="7">
    <source>
        <dbReference type="SMART" id="SM00905"/>
    </source>
</evidence>
<dbReference type="EC" id="4.1.2.25" evidence="6"/>
<dbReference type="NCBIfam" id="TIGR00526">
    <property type="entry name" value="folB_dom"/>
    <property type="match status" value="1"/>
</dbReference>
<dbReference type="Gene3D" id="3.30.1130.10">
    <property type="match status" value="1"/>
</dbReference>
<dbReference type="GO" id="GO:0046654">
    <property type="term" value="P:tetrahydrofolate biosynthetic process"/>
    <property type="evidence" value="ECO:0007669"/>
    <property type="project" value="UniProtKB-UniRule"/>
</dbReference>
<dbReference type="PANTHER" id="PTHR42844">
    <property type="entry name" value="DIHYDRONEOPTERIN ALDOLASE 1-RELATED"/>
    <property type="match status" value="1"/>
</dbReference>
<comment type="catalytic activity">
    <reaction evidence="1 6">
        <text>7,8-dihydroneopterin = 6-hydroxymethyl-7,8-dihydropterin + glycolaldehyde</text>
        <dbReference type="Rhea" id="RHEA:10540"/>
        <dbReference type="ChEBI" id="CHEBI:17001"/>
        <dbReference type="ChEBI" id="CHEBI:17071"/>
        <dbReference type="ChEBI" id="CHEBI:44841"/>
        <dbReference type="EC" id="4.1.2.25"/>
    </reaction>
</comment>
<dbReference type="SUPFAM" id="SSF55620">
    <property type="entry name" value="Tetrahydrobiopterin biosynthesis enzymes-like"/>
    <property type="match status" value="1"/>
</dbReference>
<dbReference type="SMART" id="SM00905">
    <property type="entry name" value="FolB"/>
    <property type="match status" value="1"/>
</dbReference>
<evidence type="ECO:0000313" key="9">
    <source>
        <dbReference type="Proteomes" id="UP000283442"/>
    </source>
</evidence>
<dbReference type="NCBIfam" id="TIGR00525">
    <property type="entry name" value="folB"/>
    <property type="match status" value="1"/>
</dbReference>